<feature type="domain" description="FAS1-like dehydratase" evidence="1">
    <location>
        <begin position="30"/>
        <end position="136"/>
    </location>
</feature>
<dbReference type="AlphaFoldDB" id="A0A369Q7P5"/>
<dbReference type="PANTHER" id="PTHR28152:SF1">
    <property type="entry name" value="HYDROXYACYL-THIOESTER DEHYDRATASE TYPE 2, MITOCHONDRIAL"/>
    <property type="match status" value="1"/>
</dbReference>
<dbReference type="SUPFAM" id="SSF54637">
    <property type="entry name" value="Thioesterase/thiol ester dehydrase-isomerase"/>
    <property type="match status" value="2"/>
</dbReference>
<proteinExistence type="predicted"/>
<protein>
    <submittedName>
        <fullName evidence="2">3-methylfumaryl-CoA hydratase</fullName>
        <ecNumber evidence="2">4.2.1.153</ecNumber>
    </submittedName>
</protein>
<organism evidence="2 3">
    <name type="scientific">Alteripontixanthobacter maritimus</name>
    <dbReference type="NCBI Taxonomy" id="2161824"/>
    <lineage>
        <taxon>Bacteria</taxon>
        <taxon>Pseudomonadati</taxon>
        <taxon>Pseudomonadota</taxon>
        <taxon>Alphaproteobacteria</taxon>
        <taxon>Sphingomonadales</taxon>
        <taxon>Erythrobacteraceae</taxon>
        <taxon>Alteripontixanthobacter</taxon>
    </lineage>
</organism>
<dbReference type="Pfam" id="PF13452">
    <property type="entry name" value="FAS1_DH_region"/>
    <property type="match status" value="1"/>
</dbReference>
<name>A0A369Q7P5_9SPHN</name>
<evidence type="ECO:0000313" key="3">
    <source>
        <dbReference type="Proteomes" id="UP000253727"/>
    </source>
</evidence>
<dbReference type="EMBL" id="QBKA01000002">
    <property type="protein sequence ID" value="RDC58949.1"/>
    <property type="molecule type" value="Genomic_DNA"/>
</dbReference>
<keyword evidence="3" id="KW-1185">Reference proteome</keyword>
<dbReference type="InterPro" id="IPR052741">
    <property type="entry name" value="Mitochondrial_HTD2"/>
</dbReference>
<dbReference type="InterPro" id="IPR039569">
    <property type="entry name" value="FAS1-like_DH_region"/>
</dbReference>
<dbReference type="PANTHER" id="PTHR28152">
    <property type="entry name" value="HYDROXYACYL-THIOESTER DEHYDRATASE TYPE 2, MITOCHONDRIAL"/>
    <property type="match status" value="1"/>
</dbReference>
<comment type="caution">
    <text evidence="2">The sequence shown here is derived from an EMBL/GenBank/DDBJ whole genome shotgun (WGS) entry which is preliminary data.</text>
</comment>
<dbReference type="InterPro" id="IPR029069">
    <property type="entry name" value="HotDog_dom_sf"/>
</dbReference>
<dbReference type="GO" id="GO:0019171">
    <property type="term" value="F:(3R)-hydroxyacyl-[acyl-carrier-protein] dehydratase activity"/>
    <property type="evidence" value="ECO:0007669"/>
    <property type="project" value="TreeGrafter"/>
</dbReference>
<dbReference type="EC" id="4.2.1.153" evidence="2"/>
<dbReference type="Gene3D" id="3.10.129.10">
    <property type="entry name" value="Hotdog Thioesterase"/>
    <property type="match status" value="2"/>
</dbReference>
<accession>A0A369Q7P5</accession>
<gene>
    <name evidence="2" type="ORF">HME9302_00125</name>
</gene>
<evidence type="ECO:0000259" key="1">
    <source>
        <dbReference type="Pfam" id="PF13452"/>
    </source>
</evidence>
<evidence type="ECO:0000313" key="2">
    <source>
        <dbReference type="EMBL" id="RDC58949.1"/>
    </source>
</evidence>
<keyword evidence="2" id="KW-0456">Lyase</keyword>
<reference evidence="2 3" key="1">
    <citation type="submission" date="2018-04" db="EMBL/GenBank/DDBJ databases">
        <title>Altererythrobacter sp. HME9302 genome sequencing and assembly.</title>
        <authorList>
            <person name="Kang H."/>
            <person name="Kim H."/>
            <person name="Joh K."/>
        </authorList>
    </citation>
    <scope>NUCLEOTIDE SEQUENCE [LARGE SCALE GENOMIC DNA]</scope>
    <source>
        <strain evidence="2 3">HME9302</strain>
    </source>
</reference>
<sequence length="292" mass="32339">MRNLPPKSLAMTETEFSHYVGREQYQHDRVGAALVRRFAAALDVPLADNSVPDGLHWCLCTPETPTEELGPDGHPKVGGFLPDMGLPRRMWAASEVEFFAPLTLDAKVTRASRILSVERKDGRSGPLGFVKVAHETRCGDVLAVRETQTLVYREAQAARVELPPIVNLLPEQLRDWQWHRELTPEPVLLQRFSALTFNSHRIHYDLPYAREVEGYPGLVVHGPLMATLLLDLARRELGGDRLASFAFRAMSPAFAGQPLHLVGRSAGEEVILQALGGDGRMVVDASAKLREG</sequence>
<dbReference type="Proteomes" id="UP000253727">
    <property type="component" value="Unassembled WGS sequence"/>
</dbReference>